<evidence type="ECO:0000313" key="2">
    <source>
        <dbReference type="WBParaSite" id="ALUE_0000173901-mRNA-1"/>
    </source>
</evidence>
<protein>
    <submittedName>
        <fullName evidence="2">RNA-directed DNA polymerase</fullName>
    </submittedName>
</protein>
<organism evidence="1 2">
    <name type="scientific">Ascaris lumbricoides</name>
    <name type="common">Giant roundworm</name>
    <dbReference type="NCBI Taxonomy" id="6252"/>
    <lineage>
        <taxon>Eukaryota</taxon>
        <taxon>Metazoa</taxon>
        <taxon>Ecdysozoa</taxon>
        <taxon>Nematoda</taxon>
        <taxon>Chromadorea</taxon>
        <taxon>Rhabditida</taxon>
        <taxon>Spirurina</taxon>
        <taxon>Ascaridomorpha</taxon>
        <taxon>Ascaridoidea</taxon>
        <taxon>Ascarididae</taxon>
        <taxon>Ascaris</taxon>
    </lineage>
</organism>
<proteinExistence type="predicted"/>
<keyword evidence="1" id="KW-1185">Reference proteome</keyword>
<accession>A0A0M3HJP4</accession>
<evidence type="ECO:0000313" key="1">
    <source>
        <dbReference type="Proteomes" id="UP000036681"/>
    </source>
</evidence>
<sequence>MFGGVPLSELVDLFQASMAKMAYSRQLLWQKHQTLLEEKLLKRRRRGLQCARKTGSVPTLSAINFADPVAVARSAEAFKNRQVIIIVDKY</sequence>
<reference evidence="2" key="1">
    <citation type="submission" date="2017-02" db="UniProtKB">
        <authorList>
            <consortium name="WormBaseParasite"/>
        </authorList>
    </citation>
    <scope>IDENTIFICATION</scope>
</reference>
<dbReference type="WBParaSite" id="ALUE_0000173901-mRNA-1">
    <property type="protein sequence ID" value="ALUE_0000173901-mRNA-1"/>
    <property type="gene ID" value="ALUE_0000173901"/>
</dbReference>
<dbReference type="Proteomes" id="UP000036681">
    <property type="component" value="Unplaced"/>
</dbReference>
<name>A0A0M3HJP4_ASCLU</name>
<dbReference type="AlphaFoldDB" id="A0A0M3HJP4"/>